<dbReference type="AlphaFoldDB" id="L1NJK3"/>
<dbReference type="EMBL" id="AMEQ01000002">
    <property type="protein sequence ID" value="EKY03352.1"/>
    <property type="molecule type" value="Genomic_DNA"/>
</dbReference>
<dbReference type="STRING" id="1127696.HMPREF9134_00018"/>
<reference evidence="1 2" key="1">
    <citation type="submission" date="2012-05" db="EMBL/GenBank/DDBJ databases">
        <authorList>
            <person name="Weinstock G."/>
            <person name="Sodergren E."/>
            <person name="Lobos E.A."/>
            <person name="Fulton L."/>
            <person name="Fulton R."/>
            <person name="Courtney L."/>
            <person name="Fronick C."/>
            <person name="O'Laughlin M."/>
            <person name="Godfrey J."/>
            <person name="Wilson R.M."/>
            <person name="Miner T."/>
            <person name="Farmer C."/>
            <person name="Delehaunty K."/>
            <person name="Cordes M."/>
            <person name="Minx P."/>
            <person name="Tomlinson C."/>
            <person name="Chen J."/>
            <person name="Wollam A."/>
            <person name="Pepin K.H."/>
            <person name="Bhonagiri V."/>
            <person name="Zhang X."/>
            <person name="Suruliraj S."/>
            <person name="Warren W."/>
            <person name="Mitreva M."/>
            <person name="Mardis E.R."/>
            <person name="Wilson R.K."/>
        </authorList>
    </citation>
    <scope>NUCLEOTIDE SEQUENCE [LARGE SCALE GENOMIC DNA]</scope>
    <source>
        <strain evidence="1 2">F0037</strain>
    </source>
</reference>
<dbReference type="RefSeq" id="WP_005467964.1">
    <property type="nucleotide sequence ID" value="NZ_KB291034.1"/>
</dbReference>
<organism evidence="1 2">
    <name type="scientific">Porphyromonas catoniae F0037</name>
    <dbReference type="NCBI Taxonomy" id="1127696"/>
    <lineage>
        <taxon>Bacteria</taxon>
        <taxon>Pseudomonadati</taxon>
        <taxon>Bacteroidota</taxon>
        <taxon>Bacteroidia</taxon>
        <taxon>Bacteroidales</taxon>
        <taxon>Porphyromonadaceae</taxon>
        <taxon>Porphyromonas</taxon>
    </lineage>
</organism>
<protein>
    <recommendedName>
        <fullName evidence="3">SusD/RagB family nutrient-binding outer membrane lipoprotein</fullName>
    </recommendedName>
</protein>
<sequence>MNKMNSLISGLSLLTILSIGSCKDFDEVNTNPTVASKDQVRTEYLINQAIITAQQDPHIAERAFVRYWKNAGHQQREGSLTIGATNNDWSTDYYSRMTTKSLNPIYQAIALAKENIQSGSAKPYETTLLAVARVWRAYMLSEICDVFGVVAIEGYEGTNPKYVGAKEAYVFILNELKEASEVLKTSVSPSPSTNKEVTDLDHAYGYNATKWRMYANSLRMRLSMRLSEVEPSLAKSHFEEAVAAGAILNASNRFEIVEKDGWDELTGVMSREWNAQNLSATYNNLTVGLGGITTARQLKDARYQSHIKADNYLGVRYDKHLPLTTTDPMRGFYFDGLPATIDPRAYKTFIVTGDTLNPQFCFYPSWNLGLVKKTEYELKNNDEKKTTLVKIDARFTWNAFVSGSWGDLNAINDLSNIGAMPRLALKYRNSTSKRIFFPEWETYFLIAEAAERGWTVPMTGKAAYEAGIKASFAYHGADFVDEYLSSEAYNRVGTSVAWDHTTEPSPTVTMSYVDGYTKQRGSYTYRYPEAKSRLYKRAMNDHLTKIITQKFIANTPWLPLETWSDHRRLGLPFFETPAVEKPLDNMLQLTKTNYETVSIDFYPQRVSLPSVISAGNKSGYASALQALGGKDGVFVPIYWAKKQ</sequence>
<dbReference type="PATRIC" id="fig|1127696.3.peg.16"/>
<comment type="caution">
    <text evidence="1">The sequence shown here is derived from an EMBL/GenBank/DDBJ whole genome shotgun (WGS) entry which is preliminary data.</text>
</comment>
<dbReference type="Proteomes" id="UP000010408">
    <property type="component" value="Unassembled WGS sequence"/>
</dbReference>
<dbReference type="Gene3D" id="1.25.40.390">
    <property type="match status" value="2"/>
</dbReference>
<name>L1NJK3_9PORP</name>
<gene>
    <name evidence="1" type="ORF">HMPREF9134_00018</name>
</gene>
<evidence type="ECO:0000313" key="2">
    <source>
        <dbReference type="Proteomes" id="UP000010408"/>
    </source>
</evidence>
<dbReference type="InterPro" id="IPR011990">
    <property type="entry name" value="TPR-like_helical_dom_sf"/>
</dbReference>
<evidence type="ECO:0000313" key="1">
    <source>
        <dbReference type="EMBL" id="EKY03352.1"/>
    </source>
</evidence>
<dbReference type="eggNOG" id="ENOG502Z8DZ">
    <property type="taxonomic scope" value="Bacteria"/>
</dbReference>
<dbReference type="SUPFAM" id="SSF48452">
    <property type="entry name" value="TPR-like"/>
    <property type="match status" value="1"/>
</dbReference>
<dbReference type="HOGENOM" id="CLU_025928_0_0_10"/>
<proteinExistence type="predicted"/>
<dbReference type="PROSITE" id="PS51257">
    <property type="entry name" value="PROKAR_LIPOPROTEIN"/>
    <property type="match status" value="1"/>
</dbReference>
<accession>L1NJK3</accession>
<evidence type="ECO:0008006" key="3">
    <source>
        <dbReference type="Google" id="ProtNLM"/>
    </source>
</evidence>
<dbReference type="InterPro" id="IPR024302">
    <property type="entry name" value="SusD-like"/>
</dbReference>
<dbReference type="Pfam" id="PF12741">
    <property type="entry name" value="SusD-like"/>
    <property type="match status" value="2"/>
</dbReference>